<keyword evidence="1" id="KW-0472">Membrane</keyword>
<dbReference type="AlphaFoldDB" id="A0A1E7G0B1"/>
<comment type="caution">
    <text evidence="2">The sequence shown here is derived from an EMBL/GenBank/DDBJ whole genome shotgun (WGS) entry which is preliminary data.</text>
</comment>
<feature type="transmembrane region" description="Helical" evidence="1">
    <location>
        <begin position="12"/>
        <end position="31"/>
    </location>
</feature>
<dbReference type="RefSeq" id="WP_075070786.1">
    <property type="nucleotide sequence ID" value="NZ_CM007356.1"/>
</dbReference>
<geneLocation type="plasmid" evidence="2">
    <name>pIBB477c</name>
</geneLocation>
<keyword evidence="1" id="KW-0812">Transmembrane</keyword>
<protein>
    <submittedName>
        <fullName evidence="2">Uncharacterized protein</fullName>
    </submittedName>
</protein>
<reference evidence="2" key="1">
    <citation type="journal article" date="2016" name="Appl. Microbiol. Biotechnol.">
        <title>Adhesion of the genome-sequenced Lactococcus lactis subsp. cremoris IBB477 strain is mediated by specific molecular determinants.</title>
        <authorList>
            <person name="Radziwill-Bienkowska J.M."/>
            <person name="Le D.T."/>
            <person name="Szczesny P."/>
            <person name="Duviau M.P."/>
            <person name="Aleksandrzak-Piekarczyk T."/>
            <person name="Loubiere P."/>
            <person name="Mercier-Bonin M."/>
            <person name="Bardowski J.K."/>
            <person name="Kowalczyk M."/>
        </authorList>
    </citation>
    <scope>NUCLEOTIDE SEQUENCE [LARGE SCALE GENOMIC DNA]</scope>
    <source>
        <strain evidence="2">IBB477</strain>
        <plasmid evidence="2">pIBB477c</plasmid>
    </source>
</reference>
<organism evidence="2">
    <name type="scientific">Lactococcus cremoris subsp. cremoris IBB477</name>
    <dbReference type="NCBI Taxonomy" id="1449093"/>
    <lineage>
        <taxon>Bacteria</taxon>
        <taxon>Bacillati</taxon>
        <taxon>Bacillota</taxon>
        <taxon>Bacilli</taxon>
        <taxon>Lactobacillales</taxon>
        <taxon>Streptococcaceae</taxon>
        <taxon>Lactococcus</taxon>
        <taxon>Lactococcus cremoris subsp. cremoris</taxon>
    </lineage>
</organism>
<name>A0A1E7G0B1_LACLC</name>
<feature type="transmembrane region" description="Helical" evidence="1">
    <location>
        <begin position="37"/>
        <end position="58"/>
    </location>
</feature>
<dbReference type="Proteomes" id="UP000176236">
    <property type="component" value="Plasmid pIBB477c"/>
</dbReference>
<sequence length="125" mass="14313">MNKFLSILHLIFIRPIEILVGISGLIIRFVLISPLFLIQNLITGAIIIWIYGQVVALVTAHKFLPASYFDISKYPSYVQEVLQTKMSFAGMWNWYIMPLAIVLLIEVVISFLVWFIPKELRSGGE</sequence>
<keyword evidence="1" id="KW-1133">Transmembrane helix</keyword>
<keyword evidence="2" id="KW-0614">Plasmid</keyword>
<evidence type="ECO:0000256" key="1">
    <source>
        <dbReference type="SAM" id="Phobius"/>
    </source>
</evidence>
<evidence type="ECO:0000313" key="2">
    <source>
        <dbReference type="EMBL" id="OEU38394.1"/>
    </source>
</evidence>
<dbReference type="EMBL" id="JMMZ01000041">
    <property type="protein sequence ID" value="OEU38394.1"/>
    <property type="molecule type" value="Genomic_DNA"/>
</dbReference>
<accession>A0A1E7G0B1</accession>
<feature type="transmembrane region" description="Helical" evidence="1">
    <location>
        <begin position="94"/>
        <end position="116"/>
    </location>
</feature>
<gene>
    <name evidence="2" type="ORF">AJ89_14640</name>
</gene>
<proteinExistence type="predicted"/>